<accession>A0A919JEI5</accession>
<evidence type="ECO:0000259" key="1">
    <source>
        <dbReference type="PROSITE" id="PS51340"/>
    </source>
</evidence>
<gene>
    <name evidence="2" type="ORF">Ani05nite_16110</name>
</gene>
<dbReference type="RefSeq" id="WP_203766457.1">
    <property type="nucleotide sequence ID" value="NZ_BAAAYJ010000009.1"/>
</dbReference>
<evidence type="ECO:0000313" key="2">
    <source>
        <dbReference type="EMBL" id="GIE48077.1"/>
    </source>
</evidence>
<evidence type="ECO:0000313" key="3">
    <source>
        <dbReference type="Proteomes" id="UP000647172"/>
    </source>
</evidence>
<proteinExistence type="predicted"/>
<comment type="caution">
    <text evidence="2">The sequence shown here is derived from an EMBL/GenBank/DDBJ whole genome shotgun (WGS) entry which is preliminary data.</text>
</comment>
<name>A0A919JEI5_9ACTN</name>
<dbReference type="Proteomes" id="UP000647172">
    <property type="component" value="Unassembled WGS sequence"/>
</dbReference>
<dbReference type="InterPro" id="IPR005302">
    <property type="entry name" value="MoCF_Sase_C"/>
</dbReference>
<dbReference type="InterPro" id="IPR011037">
    <property type="entry name" value="Pyrv_Knase-like_insert_dom_sf"/>
</dbReference>
<keyword evidence="3" id="KW-1185">Reference proteome</keyword>
<dbReference type="GO" id="GO:0003824">
    <property type="term" value="F:catalytic activity"/>
    <property type="evidence" value="ECO:0007669"/>
    <property type="project" value="InterPro"/>
</dbReference>
<dbReference type="Pfam" id="PF03473">
    <property type="entry name" value="MOSC"/>
    <property type="match status" value="1"/>
</dbReference>
<dbReference type="Pfam" id="PF03476">
    <property type="entry name" value="MOSC_N"/>
    <property type="match status" value="1"/>
</dbReference>
<dbReference type="AlphaFoldDB" id="A0A919JEI5"/>
<feature type="domain" description="MOSC" evidence="1">
    <location>
        <begin position="65"/>
        <end position="210"/>
    </location>
</feature>
<dbReference type="Gene3D" id="2.40.33.20">
    <property type="entry name" value="PK beta-barrel domain-like"/>
    <property type="match status" value="1"/>
</dbReference>
<dbReference type="GO" id="GO:0030170">
    <property type="term" value="F:pyridoxal phosphate binding"/>
    <property type="evidence" value="ECO:0007669"/>
    <property type="project" value="InterPro"/>
</dbReference>
<organism evidence="2 3">
    <name type="scientific">Actinoplanes nipponensis</name>
    <dbReference type="NCBI Taxonomy" id="135950"/>
    <lineage>
        <taxon>Bacteria</taxon>
        <taxon>Bacillati</taxon>
        <taxon>Actinomycetota</taxon>
        <taxon>Actinomycetes</taxon>
        <taxon>Micromonosporales</taxon>
        <taxon>Micromonosporaceae</taxon>
        <taxon>Actinoplanes</taxon>
    </lineage>
</organism>
<dbReference type="InterPro" id="IPR005303">
    <property type="entry name" value="MOCOS_middle"/>
</dbReference>
<dbReference type="GO" id="GO:0030151">
    <property type="term" value="F:molybdenum ion binding"/>
    <property type="evidence" value="ECO:0007669"/>
    <property type="project" value="InterPro"/>
</dbReference>
<dbReference type="SUPFAM" id="SSF50800">
    <property type="entry name" value="PK beta-barrel domain-like"/>
    <property type="match status" value="1"/>
</dbReference>
<dbReference type="PROSITE" id="PS51340">
    <property type="entry name" value="MOSC"/>
    <property type="match status" value="1"/>
</dbReference>
<sequence length="233" mass="24823">MHVAALWRYPVKSLAGEQLEQAAVTTDGLHGDRLVHVRGPRGPLTGRTRPGLLTLPASTGADGVPRVAGHPWNTADAAALIRQRAGDTAQLRAYAGPERFDIGNLLVATDGAVARFGHDVRRLRPNLLLGGVPADAEATWPGHALIIGDAVIGLHSLRMRCNVTTIDPDTGQQDLDVFRRLRRDFGGELALNAWVIHPGTIRVGDPVRLTTTTATPHHLGGWIVGAPYSGPSD</sequence>
<reference evidence="2" key="1">
    <citation type="submission" date="2021-01" db="EMBL/GenBank/DDBJ databases">
        <title>Whole genome shotgun sequence of Actinoplanes nipponensis NBRC 14063.</title>
        <authorList>
            <person name="Komaki H."/>
            <person name="Tamura T."/>
        </authorList>
    </citation>
    <scope>NUCLEOTIDE SEQUENCE</scope>
    <source>
        <strain evidence="2">NBRC 14063</strain>
    </source>
</reference>
<dbReference type="EMBL" id="BOMQ01000020">
    <property type="protein sequence ID" value="GIE48077.1"/>
    <property type="molecule type" value="Genomic_DNA"/>
</dbReference>
<protein>
    <recommendedName>
        <fullName evidence="1">MOSC domain-containing protein</fullName>
    </recommendedName>
</protein>